<evidence type="ECO:0000256" key="1">
    <source>
        <dbReference type="SAM" id="SignalP"/>
    </source>
</evidence>
<keyword evidence="1" id="KW-0732">Signal</keyword>
<keyword evidence="3" id="KW-1185">Reference proteome</keyword>
<protein>
    <submittedName>
        <fullName evidence="2">DUF4883 family protein</fullName>
    </submittedName>
</protein>
<dbReference type="Pfam" id="PF16224">
    <property type="entry name" value="DUF4883"/>
    <property type="match status" value="1"/>
</dbReference>
<dbReference type="Proteomes" id="UP001623661">
    <property type="component" value="Unassembled WGS sequence"/>
</dbReference>
<sequence length="163" mass="19106">MKKKFLTLSAALITSIFFFGCSAKFGNVVINNFTLTIKKPNLYYYTNLIAKLLIKDSNIEVKVLDTNFYKEKELSKDDLNTIKNFTKGLKSYNFIDKPKNLPEKPAYKLFLTFDKEKYVINVYNEKYLAIYPWDGTFPMDYIDMTGTQNLYNLFGLCQYLIPR</sequence>
<feature type="chain" id="PRO_5045617110" evidence="1">
    <location>
        <begin position="24"/>
        <end position="163"/>
    </location>
</feature>
<evidence type="ECO:0000313" key="3">
    <source>
        <dbReference type="Proteomes" id="UP001623661"/>
    </source>
</evidence>
<proteinExistence type="predicted"/>
<comment type="caution">
    <text evidence="2">The sequence shown here is derived from an EMBL/GenBank/DDBJ whole genome shotgun (WGS) entry which is preliminary data.</text>
</comment>
<dbReference type="RefSeq" id="WP_406764358.1">
    <property type="nucleotide sequence ID" value="NZ_JBJHZY010000001.1"/>
</dbReference>
<dbReference type="EMBL" id="JBJHZY010000001">
    <property type="protein sequence ID" value="MFL0267765.1"/>
    <property type="molecule type" value="Genomic_DNA"/>
</dbReference>
<feature type="signal peptide" evidence="1">
    <location>
        <begin position="1"/>
        <end position="23"/>
    </location>
</feature>
<dbReference type="Gene3D" id="3.30.1490.410">
    <property type="entry name" value="Uncharacterised protein PF16224, DUF4883"/>
    <property type="match status" value="1"/>
</dbReference>
<dbReference type="PROSITE" id="PS51257">
    <property type="entry name" value="PROKAR_LIPOPROTEIN"/>
    <property type="match status" value="1"/>
</dbReference>
<accession>A0ABW8TPY1</accession>
<organism evidence="2 3">
    <name type="scientific">Candidatus Clostridium radicumherbarum</name>
    <dbReference type="NCBI Taxonomy" id="3381662"/>
    <lineage>
        <taxon>Bacteria</taxon>
        <taxon>Bacillati</taxon>
        <taxon>Bacillota</taxon>
        <taxon>Clostridia</taxon>
        <taxon>Eubacteriales</taxon>
        <taxon>Clostridiaceae</taxon>
        <taxon>Clostridium</taxon>
    </lineage>
</organism>
<dbReference type="InterPro" id="IPR032619">
    <property type="entry name" value="DUF4883"/>
</dbReference>
<name>A0ABW8TPY1_9CLOT</name>
<reference evidence="2 3" key="1">
    <citation type="submission" date="2024-11" db="EMBL/GenBank/DDBJ databases">
        <authorList>
            <person name="Heng Y.C."/>
            <person name="Lim A.C.H."/>
            <person name="Lee J.K.Y."/>
            <person name="Kittelmann S."/>
        </authorList>
    </citation>
    <scope>NUCLEOTIDE SEQUENCE [LARGE SCALE GENOMIC DNA]</scope>
    <source>
        <strain evidence="2 3">WILCCON 0202</strain>
    </source>
</reference>
<dbReference type="CDD" id="cd15786">
    <property type="entry name" value="CPF_1278_like"/>
    <property type="match status" value="1"/>
</dbReference>
<gene>
    <name evidence="2" type="ORF">ACJDUH_06580</name>
</gene>
<evidence type="ECO:0000313" key="2">
    <source>
        <dbReference type="EMBL" id="MFL0267765.1"/>
    </source>
</evidence>